<protein>
    <submittedName>
        <fullName evidence="1">Membrane dipeptidase (Peptidase family M19)</fullName>
    </submittedName>
</protein>
<name>A0ABX5Y3I0_9BACT</name>
<keyword evidence="2" id="KW-1185">Reference proteome</keyword>
<organism evidence="1 2">
    <name type="scientific">Stieleria magnilauensis</name>
    <dbReference type="NCBI Taxonomy" id="2527963"/>
    <lineage>
        <taxon>Bacteria</taxon>
        <taxon>Pseudomonadati</taxon>
        <taxon>Planctomycetota</taxon>
        <taxon>Planctomycetia</taxon>
        <taxon>Pirellulales</taxon>
        <taxon>Pirellulaceae</taxon>
        <taxon>Stieleria</taxon>
    </lineage>
</organism>
<dbReference type="InterPro" id="IPR008257">
    <property type="entry name" value="Pept_M19"/>
</dbReference>
<dbReference type="CDD" id="cd01301">
    <property type="entry name" value="rDP_like"/>
    <property type="match status" value="1"/>
</dbReference>
<dbReference type="Pfam" id="PF01244">
    <property type="entry name" value="Peptidase_M19"/>
    <property type="match status" value="1"/>
</dbReference>
<dbReference type="PANTHER" id="PTHR10443:SF12">
    <property type="entry name" value="DIPEPTIDASE"/>
    <property type="match status" value="1"/>
</dbReference>
<evidence type="ECO:0000313" key="1">
    <source>
        <dbReference type="EMBL" id="QDV88848.1"/>
    </source>
</evidence>
<dbReference type="RefSeq" id="WP_145221606.1">
    <property type="nucleotide sequence ID" value="NZ_CP036432.1"/>
</dbReference>
<reference evidence="1 2" key="1">
    <citation type="submission" date="2019-02" db="EMBL/GenBank/DDBJ databases">
        <title>Deep-cultivation of Planctomycetes and their phenomic and genomic characterization uncovers novel biology.</title>
        <authorList>
            <person name="Wiegand S."/>
            <person name="Jogler M."/>
            <person name="Boedeker C."/>
            <person name="Pinto D."/>
            <person name="Vollmers J."/>
            <person name="Rivas-Marin E."/>
            <person name="Kohn T."/>
            <person name="Peeters S.H."/>
            <person name="Heuer A."/>
            <person name="Rast P."/>
            <person name="Oberbeckmann S."/>
            <person name="Bunk B."/>
            <person name="Jeske O."/>
            <person name="Meyerdierks A."/>
            <person name="Storesund J.E."/>
            <person name="Kallscheuer N."/>
            <person name="Luecker S."/>
            <person name="Lage O.M."/>
            <person name="Pohl T."/>
            <person name="Merkel B.J."/>
            <person name="Hornburger P."/>
            <person name="Mueller R.-W."/>
            <person name="Bruemmer F."/>
            <person name="Labrenz M."/>
            <person name="Spormann A.M."/>
            <person name="Op den Camp H."/>
            <person name="Overmann J."/>
            <person name="Amann R."/>
            <person name="Jetten M.S.M."/>
            <person name="Mascher T."/>
            <person name="Medema M.H."/>
            <person name="Devos D.P."/>
            <person name="Kaster A.-K."/>
            <person name="Ovreas L."/>
            <person name="Rohde M."/>
            <person name="Galperin M.Y."/>
            <person name="Jogler C."/>
        </authorList>
    </citation>
    <scope>NUCLEOTIDE SEQUENCE [LARGE SCALE GENOMIC DNA]</scope>
    <source>
        <strain evidence="1 2">TBK1r</strain>
    </source>
</reference>
<dbReference type="InterPro" id="IPR032466">
    <property type="entry name" value="Metal_Hydrolase"/>
</dbReference>
<dbReference type="SUPFAM" id="SSF51556">
    <property type="entry name" value="Metallo-dependent hydrolases"/>
    <property type="match status" value="1"/>
</dbReference>
<proteinExistence type="predicted"/>
<dbReference type="PANTHER" id="PTHR10443">
    <property type="entry name" value="MICROSOMAL DIPEPTIDASE"/>
    <property type="match status" value="1"/>
</dbReference>
<dbReference type="EMBL" id="CP036432">
    <property type="protein sequence ID" value="QDV88848.1"/>
    <property type="molecule type" value="Genomic_DNA"/>
</dbReference>
<dbReference type="Proteomes" id="UP000318081">
    <property type="component" value="Chromosome"/>
</dbReference>
<dbReference type="Gene3D" id="3.20.20.140">
    <property type="entry name" value="Metal-dependent hydrolases"/>
    <property type="match status" value="1"/>
</dbReference>
<gene>
    <name evidence="1" type="ORF">TBK1r_78830</name>
</gene>
<dbReference type="PROSITE" id="PS51365">
    <property type="entry name" value="RENAL_DIPEPTIDASE_2"/>
    <property type="match status" value="1"/>
</dbReference>
<sequence length="381" mass="41693">MLMRMSFQVALSAATLIMPLLLMAVEPGPMPDLVLTDHGRRVHFSGLLFDGHNDLPWEIRKNGQASFNQIDIATRQPQLHTDIPRLREGGLKAQFWSVYVPADTSTTGDSLIQTLEQIDIVDRMVKRYADVFEFASTADDVERIATAGKIACMMGIEGGHSIEGSLANLKRLYDRGCRYMTLTHSKTLPWADSATDDAQHDGLTEFGKEIVREMNRIGMLVDLSHVSPAVMKQAIKVSTAPILFSHSSAAAINDHPRNVPDDVLPLVAKNGGVVMVNFYSKFIVPTDQLESNESARGSIHDVVDHLEHIIRVAGIDHVGIGSDFDGVPSLPTGLEDVSKYPLITQALLNRGYSEADVHKVLGGNVLRALRGAEAAAVKRSR</sequence>
<evidence type="ECO:0000313" key="2">
    <source>
        <dbReference type="Proteomes" id="UP000318081"/>
    </source>
</evidence>
<accession>A0ABX5Y3I0</accession>